<gene>
    <name evidence="2" type="ORF">EV702DRAFT_1041794</name>
</gene>
<feature type="region of interest" description="Disordered" evidence="1">
    <location>
        <begin position="102"/>
        <end position="123"/>
    </location>
</feature>
<dbReference type="EMBL" id="JABBWD010000004">
    <property type="protein sequence ID" value="KAG1782076.1"/>
    <property type="molecule type" value="Genomic_DNA"/>
</dbReference>
<dbReference type="Proteomes" id="UP000714275">
    <property type="component" value="Unassembled WGS sequence"/>
</dbReference>
<name>A0A9P7A4H1_9AGAM</name>
<dbReference type="OrthoDB" id="3062003at2759"/>
<keyword evidence="3" id="KW-1185">Reference proteome</keyword>
<evidence type="ECO:0000313" key="3">
    <source>
        <dbReference type="Proteomes" id="UP000714275"/>
    </source>
</evidence>
<proteinExistence type="predicted"/>
<feature type="compositionally biased region" description="Basic and acidic residues" evidence="1">
    <location>
        <begin position="108"/>
        <end position="123"/>
    </location>
</feature>
<organism evidence="2 3">
    <name type="scientific">Suillus placidus</name>
    <dbReference type="NCBI Taxonomy" id="48579"/>
    <lineage>
        <taxon>Eukaryota</taxon>
        <taxon>Fungi</taxon>
        <taxon>Dikarya</taxon>
        <taxon>Basidiomycota</taxon>
        <taxon>Agaricomycotina</taxon>
        <taxon>Agaricomycetes</taxon>
        <taxon>Agaricomycetidae</taxon>
        <taxon>Boletales</taxon>
        <taxon>Suillineae</taxon>
        <taxon>Suillaceae</taxon>
        <taxon>Suillus</taxon>
    </lineage>
</organism>
<comment type="caution">
    <text evidence="2">The sequence shown here is derived from an EMBL/GenBank/DDBJ whole genome shotgun (WGS) entry which is preliminary data.</text>
</comment>
<evidence type="ECO:0000256" key="1">
    <source>
        <dbReference type="SAM" id="MobiDB-lite"/>
    </source>
</evidence>
<accession>A0A9P7A4H1</accession>
<sequence length="123" mass="13682">MYCRGSSKPSMIPTVSFQLPTPQKRENTAVWLDNGLMYSYSRINLDNVLKIAIYFNGVSYPFFDGDEIPAGYAQVDVTLRWEIGKKEYPTSLTAGSVGRRIYSSGDKTLSDDGERDSARPALG</sequence>
<dbReference type="AlphaFoldDB" id="A0A9P7A4H1"/>
<protein>
    <submittedName>
        <fullName evidence="2">Uncharacterized protein</fullName>
    </submittedName>
</protein>
<evidence type="ECO:0000313" key="2">
    <source>
        <dbReference type="EMBL" id="KAG1782076.1"/>
    </source>
</evidence>
<reference evidence="2" key="1">
    <citation type="journal article" date="2020" name="New Phytol.">
        <title>Comparative genomics reveals dynamic genome evolution in host specialist ectomycorrhizal fungi.</title>
        <authorList>
            <person name="Lofgren L.A."/>
            <person name="Nguyen N.H."/>
            <person name="Vilgalys R."/>
            <person name="Ruytinx J."/>
            <person name="Liao H.L."/>
            <person name="Branco S."/>
            <person name="Kuo A."/>
            <person name="LaButti K."/>
            <person name="Lipzen A."/>
            <person name="Andreopoulos W."/>
            <person name="Pangilinan J."/>
            <person name="Riley R."/>
            <person name="Hundley H."/>
            <person name="Na H."/>
            <person name="Barry K."/>
            <person name="Grigoriev I.V."/>
            <person name="Stajich J.E."/>
            <person name="Kennedy P.G."/>
        </authorList>
    </citation>
    <scope>NUCLEOTIDE SEQUENCE</scope>
    <source>
        <strain evidence="2">DOB743</strain>
    </source>
</reference>